<evidence type="ECO:0008006" key="4">
    <source>
        <dbReference type="Google" id="ProtNLM"/>
    </source>
</evidence>
<dbReference type="RefSeq" id="WP_116079177.1">
    <property type="nucleotide sequence ID" value="NZ_CP187631.1"/>
</dbReference>
<proteinExistence type="predicted"/>
<comment type="caution">
    <text evidence="2">The sequence shown here is derived from an EMBL/GenBank/DDBJ whole genome shotgun (WGS) entry which is preliminary data.</text>
</comment>
<organism evidence="2 3">
    <name type="scientific">Priestia megaterium</name>
    <name type="common">Bacillus megaterium</name>
    <dbReference type="NCBI Taxonomy" id="1404"/>
    <lineage>
        <taxon>Bacteria</taxon>
        <taxon>Bacillati</taxon>
        <taxon>Bacillota</taxon>
        <taxon>Bacilli</taxon>
        <taxon>Bacillales</taxon>
        <taxon>Bacillaceae</taxon>
        <taxon>Priestia</taxon>
    </lineage>
</organism>
<accession>A0A3D8WTH9</accession>
<sequence>MSFRLSQRDKDIIGFINQFRAVDRDSLVELFFKHLKSPINACNSVMVRLYRLGLIKRTQQYSPTVYLPVDAKIKKNSQKILHFLSILDIYKQMCTYSTPKQIIVEDKPTGRKGGIEPDLFCIFKGSPFWIEIQRNQYSEQKMQDKINLYEEFFFSDEWKALHWQPKDRAAIFPSVILITPVRYAVSSEHIRIIQVISIDELMEKYRSSAKQQRDGRSRVSSSPSNGIKINLT</sequence>
<feature type="compositionally biased region" description="Polar residues" evidence="1">
    <location>
        <begin position="218"/>
        <end position="232"/>
    </location>
</feature>
<dbReference type="EMBL" id="PQWM01000081">
    <property type="protein sequence ID" value="RDZ05454.1"/>
    <property type="molecule type" value="Genomic_DNA"/>
</dbReference>
<gene>
    <name evidence="2" type="ORF">C3744_29670</name>
</gene>
<protein>
    <recommendedName>
        <fullName evidence="4">Replication-relaxation</fullName>
    </recommendedName>
</protein>
<evidence type="ECO:0000256" key="1">
    <source>
        <dbReference type="SAM" id="MobiDB-lite"/>
    </source>
</evidence>
<evidence type="ECO:0000313" key="3">
    <source>
        <dbReference type="Proteomes" id="UP000256519"/>
    </source>
</evidence>
<reference evidence="2 3" key="1">
    <citation type="journal article" date="2018" name="Appl. Environ. Microbiol.">
        <title>Antimicrobial susceptibility testing and tentative epidemiological cut-off values of five Bacillus species relevant for use as animal feed additives or for plant protection.</title>
        <authorList>
            <person name="Agerso Y."/>
            <person name="Stuer-Lauridsen B."/>
            <person name="Bjerre K."/>
            <person name="Jensen M.G."/>
            <person name="Johansen E."/>
            <person name="Bennedsen M."/>
            <person name="Brockmann E."/>
            <person name="Nielsen B."/>
        </authorList>
    </citation>
    <scope>NUCLEOTIDE SEQUENCE [LARGE SCALE GENOMIC DNA]</scope>
    <source>
        <strain evidence="2 3">CHCC20162</strain>
    </source>
</reference>
<dbReference type="Proteomes" id="UP000256519">
    <property type="component" value="Unassembled WGS sequence"/>
</dbReference>
<feature type="compositionally biased region" description="Basic and acidic residues" evidence="1">
    <location>
        <begin position="208"/>
        <end position="217"/>
    </location>
</feature>
<feature type="region of interest" description="Disordered" evidence="1">
    <location>
        <begin position="208"/>
        <end position="232"/>
    </location>
</feature>
<dbReference type="AlphaFoldDB" id="A0A3D8WTH9"/>
<evidence type="ECO:0000313" key="2">
    <source>
        <dbReference type="EMBL" id="RDZ05454.1"/>
    </source>
</evidence>
<name>A0A3D8WTH9_PRIMG</name>